<proteinExistence type="predicted"/>
<name>A0ABP0K6Z9_9DINO</name>
<comment type="caution">
    <text evidence="1">The sequence shown here is derived from an EMBL/GenBank/DDBJ whole genome shotgun (WGS) entry which is preliminary data.</text>
</comment>
<dbReference type="EMBL" id="CAXAMN010007702">
    <property type="protein sequence ID" value="CAK9022463.1"/>
    <property type="molecule type" value="Genomic_DNA"/>
</dbReference>
<accession>A0ABP0K6Z9</accession>
<reference evidence="1 2" key="1">
    <citation type="submission" date="2024-02" db="EMBL/GenBank/DDBJ databases">
        <authorList>
            <person name="Chen Y."/>
            <person name="Shah S."/>
            <person name="Dougan E. K."/>
            <person name="Thang M."/>
            <person name="Chan C."/>
        </authorList>
    </citation>
    <scope>NUCLEOTIDE SEQUENCE [LARGE SCALE GENOMIC DNA]</scope>
</reference>
<protein>
    <submittedName>
        <fullName evidence="1">Uncharacterized protein</fullName>
    </submittedName>
</protein>
<dbReference type="Proteomes" id="UP001642484">
    <property type="component" value="Unassembled WGS sequence"/>
</dbReference>
<organism evidence="1 2">
    <name type="scientific">Durusdinium trenchii</name>
    <dbReference type="NCBI Taxonomy" id="1381693"/>
    <lineage>
        <taxon>Eukaryota</taxon>
        <taxon>Sar</taxon>
        <taxon>Alveolata</taxon>
        <taxon>Dinophyceae</taxon>
        <taxon>Suessiales</taxon>
        <taxon>Symbiodiniaceae</taxon>
        <taxon>Durusdinium</taxon>
    </lineage>
</organism>
<evidence type="ECO:0000313" key="1">
    <source>
        <dbReference type="EMBL" id="CAK9022463.1"/>
    </source>
</evidence>
<evidence type="ECO:0000313" key="2">
    <source>
        <dbReference type="Proteomes" id="UP001642484"/>
    </source>
</evidence>
<gene>
    <name evidence="1" type="ORF">CCMP2556_LOCUS14845</name>
</gene>
<keyword evidence="2" id="KW-1185">Reference proteome</keyword>
<sequence>MVRGVNGEILVDEDQLAERWRGQIKAMTQVKYMTDLDNGLPLQEQKLICAWTQAFSEHSHHEALLENLRTATSTTCLYPEEIRDVFHRWCDGLYEREEGVVSFKRNSEAVLCMAQGMQYPNLQPCRHHAPHPR</sequence>